<feature type="binding site" evidence="7">
    <location>
        <position position="138"/>
    </location>
    <ligand>
        <name>N-formimidoyl-L-glutamate</name>
        <dbReference type="ChEBI" id="CHEBI:58928"/>
    </ligand>
</feature>
<comment type="cofactor">
    <cofactor evidence="7">
        <name>Zn(2+)</name>
        <dbReference type="ChEBI" id="CHEBI:29105"/>
    </cofactor>
    <cofactor evidence="7">
        <name>Fe(3+)</name>
        <dbReference type="ChEBI" id="CHEBI:29034"/>
    </cofactor>
    <text evidence="7">Binds 1 zinc or iron ion per subunit.</text>
</comment>
<evidence type="ECO:0000256" key="7">
    <source>
        <dbReference type="HAMAP-Rule" id="MF_00372"/>
    </source>
</evidence>
<keyword evidence="5 7" id="KW-0862">Zinc</keyword>
<feature type="binding site" evidence="7">
    <location>
        <position position="306"/>
    </location>
    <ligand>
        <name>N-formimidoyl-L-glutamate</name>
        <dbReference type="ChEBI" id="CHEBI:58928"/>
    </ligand>
</feature>
<dbReference type="RefSeq" id="WP_191881655.1">
    <property type="nucleotide sequence ID" value="NZ_CP109207.1"/>
</dbReference>
<feature type="binding site" evidence="7">
    <location>
        <position position="80"/>
    </location>
    <ligand>
        <name>4-imidazolone-5-propanoate</name>
        <dbReference type="ChEBI" id="CHEBI:77893"/>
    </ligand>
</feature>
<evidence type="ECO:0000256" key="6">
    <source>
        <dbReference type="ARBA" id="ARBA00023004"/>
    </source>
</evidence>
<evidence type="ECO:0000256" key="2">
    <source>
        <dbReference type="ARBA" id="ARBA00022723"/>
    </source>
</evidence>
<keyword evidence="6 7" id="KW-0408">Iron</keyword>
<comment type="catalytic activity">
    <reaction evidence="7">
        <text>4-imidazolone-5-propanoate + H2O = N-formimidoyl-L-glutamate</text>
        <dbReference type="Rhea" id="RHEA:23660"/>
        <dbReference type="ChEBI" id="CHEBI:15377"/>
        <dbReference type="ChEBI" id="CHEBI:58928"/>
        <dbReference type="ChEBI" id="CHEBI:77893"/>
        <dbReference type="EC" id="3.5.2.7"/>
    </reaction>
</comment>
<feature type="binding site" evidence="7">
    <location>
        <position position="304"/>
    </location>
    <ligand>
        <name>N-formimidoyl-L-glutamate</name>
        <dbReference type="ChEBI" id="CHEBI:58928"/>
    </ligand>
</feature>
<dbReference type="SUPFAM" id="SSF51338">
    <property type="entry name" value="Composite domain of metallo-dependent hydrolases"/>
    <property type="match status" value="1"/>
</dbReference>
<accession>A0ABZ1Y9T6</accession>
<feature type="domain" description="Amidohydrolase-related" evidence="8">
    <location>
        <begin position="63"/>
        <end position="367"/>
    </location>
</feature>
<dbReference type="SUPFAM" id="SSF51556">
    <property type="entry name" value="Metallo-dependent hydrolases"/>
    <property type="match status" value="1"/>
</dbReference>
<evidence type="ECO:0000259" key="8">
    <source>
        <dbReference type="Pfam" id="PF01979"/>
    </source>
</evidence>
<dbReference type="PANTHER" id="PTHR42752:SF1">
    <property type="entry name" value="IMIDAZOLONEPROPIONASE-RELATED"/>
    <property type="match status" value="1"/>
</dbReference>
<protein>
    <recommendedName>
        <fullName evidence="1 7">Imidazolonepropionase</fullName>
        <ecNumber evidence="1 7">3.5.2.7</ecNumber>
    </recommendedName>
    <alternativeName>
        <fullName evidence="7">Imidazolone-5-propionate hydrolase</fullName>
    </alternativeName>
</protein>
<dbReference type="NCBIfam" id="TIGR01224">
    <property type="entry name" value="hutI"/>
    <property type="match status" value="1"/>
</dbReference>
<dbReference type="InterPro" id="IPR005920">
    <property type="entry name" value="HutI"/>
</dbReference>
<comment type="function">
    <text evidence="7">Catalyzes the hydrolytic cleavage of the carbon-nitrogen bond in imidazolone-5-propanoate to yield N-formimidoyl-L-glutamate. It is the third step in the universal histidine degradation pathway.</text>
</comment>
<dbReference type="GO" id="GO:0050480">
    <property type="term" value="F:imidazolonepropionase activity"/>
    <property type="evidence" value="ECO:0007669"/>
    <property type="project" value="UniProtKB-EC"/>
</dbReference>
<comment type="similarity">
    <text evidence="7">Belongs to the metallo-dependent hydrolases superfamily. HutI family.</text>
</comment>
<dbReference type="InterPro" id="IPR032466">
    <property type="entry name" value="Metal_Hydrolase"/>
</dbReference>
<feature type="binding site" evidence="7">
    <location>
        <position position="302"/>
    </location>
    <ligand>
        <name>Zn(2+)</name>
        <dbReference type="ChEBI" id="CHEBI:29105"/>
    </ligand>
</feature>
<feature type="binding site" evidence="7">
    <location>
        <position position="71"/>
    </location>
    <ligand>
        <name>Fe(3+)</name>
        <dbReference type="ChEBI" id="CHEBI:29034"/>
    </ligand>
</feature>
<dbReference type="InterPro" id="IPR006680">
    <property type="entry name" value="Amidohydro-rel"/>
</dbReference>
<feature type="binding site" evidence="7">
    <location>
        <position position="165"/>
    </location>
    <ligand>
        <name>4-imidazolone-5-propanoate</name>
        <dbReference type="ChEBI" id="CHEBI:77893"/>
    </ligand>
</feature>
<feature type="binding site" evidence="7">
    <location>
        <position position="307"/>
    </location>
    <ligand>
        <name>4-imidazolone-5-propanoate</name>
        <dbReference type="ChEBI" id="CHEBI:77893"/>
    </ligand>
</feature>
<dbReference type="CDD" id="cd01296">
    <property type="entry name" value="Imidazolone-5PH"/>
    <property type="match status" value="1"/>
</dbReference>
<organism evidence="9">
    <name type="scientific">Streptomyces althioticus</name>
    <dbReference type="NCBI Taxonomy" id="83380"/>
    <lineage>
        <taxon>Bacteria</taxon>
        <taxon>Bacillati</taxon>
        <taxon>Actinomycetota</taxon>
        <taxon>Actinomycetes</taxon>
        <taxon>Kitasatosporales</taxon>
        <taxon>Streptomycetaceae</taxon>
        <taxon>Streptomyces</taxon>
        <taxon>Streptomyces althioticus group</taxon>
    </lineage>
</organism>
<dbReference type="Gene3D" id="2.30.40.10">
    <property type="entry name" value="Urease, subunit C, domain 1"/>
    <property type="match status" value="1"/>
</dbReference>
<comment type="subcellular location">
    <subcellularLocation>
        <location evidence="7">Cytoplasm</location>
    </subcellularLocation>
</comment>
<dbReference type="EMBL" id="CP109207">
    <property type="protein sequence ID" value="WUU55432.1"/>
    <property type="molecule type" value="Genomic_DNA"/>
</dbReference>
<dbReference type="Gene3D" id="3.20.20.140">
    <property type="entry name" value="Metal-dependent hydrolases"/>
    <property type="match status" value="1"/>
</dbReference>
<feature type="binding site" evidence="7">
    <location>
        <position position="71"/>
    </location>
    <ligand>
        <name>Zn(2+)</name>
        <dbReference type="ChEBI" id="CHEBI:29105"/>
    </ligand>
</feature>
<feature type="binding site" evidence="7">
    <location>
        <position position="138"/>
    </location>
    <ligand>
        <name>4-imidazolone-5-propanoate</name>
        <dbReference type="ChEBI" id="CHEBI:77893"/>
    </ligand>
</feature>
<feature type="binding site" evidence="7">
    <location>
        <position position="228"/>
    </location>
    <ligand>
        <name>Fe(3+)</name>
        <dbReference type="ChEBI" id="CHEBI:29034"/>
    </ligand>
</feature>
<dbReference type="PANTHER" id="PTHR42752">
    <property type="entry name" value="IMIDAZOLONEPROPIONASE"/>
    <property type="match status" value="1"/>
</dbReference>
<reference evidence="9" key="1">
    <citation type="submission" date="2022-10" db="EMBL/GenBank/DDBJ databases">
        <title>The complete genomes of actinobacterial strains from the NBC collection.</title>
        <authorList>
            <person name="Joergensen T.S."/>
            <person name="Alvarez Arevalo M."/>
            <person name="Sterndorff E.B."/>
            <person name="Faurdal D."/>
            <person name="Vuksanovic O."/>
            <person name="Mourched A.-S."/>
            <person name="Charusanti P."/>
            <person name="Shaw S."/>
            <person name="Blin K."/>
            <person name="Weber T."/>
        </authorList>
    </citation>
    <scope>NUCLEOTIDE SEQUENCE [LARGE SCALE GENOMIC DNA]</scope>
    <source>
        <strain evidence="9">NBC 01686</strain>
    </source>
</reference>
<feature type="binding site" evidence="7">
    <location>
        <position position="228"/>
    </location>
    <ligand>
        <name>Zn(2+)</name>
        <dbReference type="ChEBI" id="CHEBI:29105"/>
    </ligand>
</feature>
<dbReference type="Pfam" id="PF01979">
    <property type="entry name" value="Amidohydro_1"/>
    <property type="match status" value="1"/>
</dbReference>
<feature type="binding site" evidence="7">
    <location>
        <position position="73"/>
    </location>
    <ligand>
        <name>Fe(3+)</name>
        <dbReference type="ChEBI" id="CHEBI:29034"/>
    </ligand>
</feature>
<dbReference type="HAMAP" id="MF_00372">
    <property type="entry name" value="HutI"/>
    <property type="match status" value="1"/>
</dbReference>
<dbReference type="InterPro" id="IPR011059">
    <property type="entry name" value="Metal-dep_hydrolase_composite"/>
</dbReference>
<evidence type="ECO:0000256" key="5">
    <source>
        <dbReference type="ARBA" id="ARBA00022833"/>
    </source>
</evidence>
<proteinExistence type="inferred from homology"/>
<feature type="binding site" evidence="7">
    <location>
        <position position="231"/>
    </location>
    <ligand>
        <name>4-imidazolone-5-propanoate</name>
        <dbReference type="ChEBI" id="CHEBI:77893"/>
    </ligand>
</feature>
<comment type="pathway">
    <text evidence="7">Amino-acid degradation; L-histidine degradation into L-glutamate; N-formimidoyl-L-glutamate from L-histidine: step 3/3.</text>
</comment>
<gene>
    <name evidence="7 9" type="primary">hutI</name>
    <name evidence="9" type="ORF">OIE82_20810</name>
</gene>
<feature type="binding site" evidence="7">
    <location>
        <position position="73"/>
    </location>
    <ligand>
        <name>Zn(2+)</name>
        <dbReference type="ChEBI" id="CHEBI:29105"/>
    </ligand>
</feature>
<feature type="binding site" evidence="7">
    <location>
        <position position="302"/>
    </location>
    <ligand>
        <name>Fe(3+)</name>
        <dbReference type="ChEBI" id="CHEBI:29034"/>
    </ligand>
</feature>
<evidence type="ECO:0000313" key="9">
    <source>
        <dbReference type="EMBL" id="WUU55432.1"/>
    </source>
</evidence>
<evidence type="ECO:0000256" key="4">
    <source>
        <dbReference type="ARBA" id="ARBA00022808"/>
    </source>
</evidence>
<evidence type="ECO:0000256" key="3">
    <source>
        <dbReference type="ARBA" id="ARBA00022801"/>
    </source>
</evidence>
<dbReference type="EC" id="3.5.2.7" evidence="1 7"/>
<name>A0ABZ1Y9T6_9ACTN</name>
<keyword evidence="2 7" id="KW-0479">Metal-binding</keyword>
<keyword evidence="3 7" id="KW-0378">Hydrolase</keyword>
<keyword evidence="7" id="KW-0963">Cytoplasm</keyword>
<evidence type="ECO:0000256" key="1">
    <source>
        <dbReference type="ARBA" id="ARBA00012864"/>
    </source>
</evidence>
<keyword evidence="4 7" id="KW-0369">Histidine metabolism</keyword>
<sequence length="390" mass="40950">MSATVITNIATLVTNDPSLRDTDPLGLVRDAAVVIEGDRVVWTGESSKAPATDNRVDAGGRAVLPGFVDSHSHLVFAGDRTEEFNARMSGRPYSAGGIRTTVAATRAAGDPELEANLTRYLAEALRQGTTTFETKSGYGLTVEDEARALRLAARHTDEVTYLGAHIVAPEFADDPAGYVALVTGDMLNACAPHARWIDVFCEKGAFDGDQARAILTAGKAKGLHPRIHANQLSYGPGVQLAVELDAASADHCTHLTDADVDALANSSTVATLLPGAEFSTRAAWPDARRLLDAGATVALSTDCNPGSSFTSSVPFCVALAVRDMGMTPDEAVWAATAGGAAALRRTDVGRLVPGAYADLVLLDAPSHVHLAYRPGVPLVTGVWRRGLREV</sequence>